<proteinExistence type="predicted"/>
<feature type="compositionally biased region" description="Polar residues" evidence="1">
    <location>
        <begin position="17"/>
        <end position="26"/>
    </location>
</feature>
<protein>
    <submittedName>
        <fullName evidence="2">Uncharacterized protein</fullName>
    </submittedName>
</protein>
<gene>
    <name evidence="2" type="ORF">EVAR_101920_1</name>
</gene>
<evidence type="ECO:0000256" key="1">
    <source>
        <dbReference type="SAM" id="MobiDB-lite"/>
    </source>
</evidence>
<comment type="caution">
    <text evidence="2">The sequence shown here is derived from an EMBL/GenBank/DDBJ whole genome shotgun (WGS) entry which is preliminary data.</text>
</comment>
<feature type="region of interest" description="Disordered" evidence="1">
    <location>
        <begin position="1"/>
        <end position="54"/>
    </location>
</feature>
<dbReference type="EMBL" id="BGZK01000083">
    <property type="protein sequence ID" value="GBP16894.1"/>
    <property type="molecule type" value="Genomic_DNA"/>
</dbReference>
<sequence length="92" mass="9902">MRETHAHAHAHAHTHTNRPNLNSERTASGFRVVGSFTPRFGGRRPGDVTRRPTSTIGLEPVRAGSAVFGGDRPKVNFGGSARRAVIRSSSLC</sequence>
<evidence type="ECO:0000313" key="3">
    <source>
        <dbReference type="Proteomes" id="UP000299102"/>
    </source>
</evidence>
<dbReference type="AlphaFoldDB" id="A0A4C1TSL3"/>
<name>A0A4C1TSL3_EUMVA</name>
<reference evidence="2 3" key="1">
    <citation type="journal article" date="2019" name="Commun. Biol.">
        <title>The bagworm genome reveals a unique fibroin gene that provides high tensile strength.</title>
        <authorList>
            <person name="Kono N."/>
            <person name="Nakamura H."/>
            <person name="Ohtoshi R."/>
            <person name="Tomita M."/>
            <person name="Numata K."/>
            <person name="Arakawa K."/>
        </authorList>
    </citation>
    <scope>NUCLEOTIDE SEQUENCE [LARGE SCALE GENOMIC DNA]</scope>
</reference>
<evidence type="ECO:0000313" key="2">
    <source>
        <dbReference type="EMBL" id="GBP16894.1"/>
    </source>
</evidence>
<keyword evidence="3" id="KW-1185">Reference proteome</keyword>
<organism evidence="2 3">
    <name type="scientific">Eumeta variegata</name>
    <name type="common">Bagworm moth</name>
    <name type="synonym">Eumeta japonica</name>
    <dbReference type="NCBI Taxonomy" id="151549"/>
    <lineage>
        <taxon>Eukaryota</taxon>
        <taxon>Metazoa</taxon>
        <taxon>Ecdysozoa</taxon>
        <taxon>Arthropoda</taxon>
        <taxon>Hexapoda</taxon>
        <taxon>Insecta</taxon>
        <taxon>Pterygota</taxon>
        <taxon>Neoptera</taxon>
        <taxon>Endopterygota</taxon>
        <taxon>Lepidoptera</taxon>
        <taxon>Glossata</taxon>
        <taxon>Ditrysia</taxon>
        <taxon>Tineoidea</taxon>
        <taxon>Psychidae</taxon>
        <taxon>Oiketicinae</taxon>
        <taxon>Eumeta</taxon>
    </lineage>
</organism>
<feature type="compositionally biased region" description="Basic residues" evidence="1">
    <location>
        <begin position="7"/>
        <end position="16"/>
    </location>
</feature>
<accession>A0A4C1TSL3</accession>
<dbReference type="Proteomes" id="UP000299102">
    <property type="component" value="Unassembled WGS sequence"/>
</dbReference>